<dbReference type="EMBL" id="KV425911">
    <property type="protein sequence ID" value="KZV99279.1"/>
    <property type="molecule type" value="Genomic_DNA"/>
</dbReference>
<evidence type="ECO:0000313" key="2">
    <source>
        <dbReference type="EMBL" id="KZV99279.1"/>
    </source>
</evidence>
<accession>A0A166B9Z2</accession>
<name>A0A166B9Z2_EXIGL</name>
<reference evidence="2 3" key="1">
    <citation type="journal article" date="2016" name="Mol. Biol. Evol.">
        <title>Comparative Genomics of Early-Diverging Mushroom-Forming Fungi Provides Insights into the Origins of Lignocellulose Decay Capabilities.</title>
        <authorList>
            <person name="Nagy L.G."/>
            <person name="Riley R."/>
            <person name="Tritt A."/>
            <person name="Adam C."/>
            <person name="Daum C."/>
            <person name="Floudas D."/>
            <person name="Sun H."/>
            <person name="Yadav J.S."/>
            <person name="Pangilinan J."/>
            <person name="Larsson K.H."/>
            <person name="Matsuura K."/>
            <person name="Barry K."/>
            <person name="Labutti K."/>
            <person name="Kuo R."/>
            <person name="Ohm R.A."/>
            <person name="Bhattacharya S.S."/>
            <person name="Shirouzu T."/>
            <person name="Yoshinaga Y."/>
            <person name="Martin F.M."/>
            <person name="Grigoriev I.V."/>
            <person name="Hibbett D.S."/>
        </authorList>
    </citation>
    <scope>NUCLEOTIDE SEQUENCE [LARGE SCALE GENOMIC DNA]</scope>
    <source>
        <strain evidence="2 3">HHB12029</strain>
    </source>
</reference>
<organism evidence="2 3">
    <name type="scientific">Exidia glandulosa HHB12029</name>
    <dbReference type="NCBI Taxonomy" id="1314781"/>
    <lineage>
        <taxon>Eukaryota</taxon>
        <taxon>Fungi</taxon>
        <taxon>Dikarya</taxon>
        <taxon>Basidiomycota</taxon>
        <taxon>Agaricomycotina</taxon>
        <taxon>Agaricomycetes</taxon>
        <taxon>Auriculariales</taxon>
        <taxon>Exidiaceae</taxon>
        <taxon>Exidia</taxon>
    </lineage>
</organism>
<sequence>MNGHAKPAAAPSAEDATDVDVQELLKDIEAANEVADGMESRLDSLLGTLDSLLAKLEDAEQQRNNKKDEKS</sequence>
<keyword evidence="1" id="KW-0175">Coiled coil</keyword>
<gene>
    <name evidence="2" type="ORF">EXIGLDRAFT_725898</name>
</gene>
<protein>
    <submittedName>
        <fullName evidence="2">Uncharacterized protein</fullName>
    </submittedName>
</protein>
<evidence type="ECO:0000256" key="1">
    <source>
        <dbReference type="SAM" id="Coils"/>
    </source>
</evidence>
<keyword evidence="3" id="KW-1185">Reference proteome</keyword>
<feature type="coiled-coil region" evidence="1">
    <location>
        <begin position="21"/>
        <end position="69"/>
    </location>
</feature>
<dbReference type="Proteomes" id="UP000077266">
    <property type="component" value="Unassembled WGS sequence"/>
</dbReference>
<dbReference type="AlphaFoldDB" id="A0A166B9Z2"/>
<evidence type="ECO:0000313" key="3">
    <source>
        <dbReference type="Proteomes" id="UP000077266"/>
    </source>
</evidence>
<dbReference type="InParanoid" id="A0A166B9Z2"/>
<proteinExistence type="predicted"/>